<keyword evidence="1" id="KW-1133">Transmembrane helix</keyword>
<dbReference type="AlphaFoldDB" id="U5N7C0"/>
<reference evidence="2 3" key="1">
    <citation type="journal article" date="2013" name="Genome Biol.">
        <title>Genomic analysis reveals key aspects of prokaryotic symbiosis in the phototrophic consortium "Chlorochromatium aggregatum".</title>
        <authorList>
            <person name="Liu Z."/>
            <person name="Muller J."/>
            <person name="Li T."/>
            <person name="Alvey R.M."/>
            <person name="Vogl K."/>
            <person name="Frigaard N.U."/>
            <person name="Rockwell N.C."/>
            <person name="Boyd E.S."/>
            <person name="Tomsho L.P."/>
            <person name="Schuster S.C."/>
            <person name="Henke P."/>
            <person name="Rohde M."/>
            <person name="Overmann J."/>
            <person name="Bryant D.A."/>
        </authorList>
    </citation>
    <scope>NUCLEOTIDE SEQUENCE [LARGE SCALE GENOMIC DNA]</scope>
    <source>
        <strain evidence="2">CR</strain>
    </source>
</reference>
<proteinExistence type="predicted"/>
<keyword evidence="3" id="KW-1185">Reference proteome</keyword>
<dbReference type="EMBL" id="CP004885">
    <property type="protein sequence ID" value="AGX87205.1"/>
    <property type="molecule type" value="Genomic_DNA"/>
</dbReference>
<gene>
    <name evidence="2" type="ORF">Cenrod_1112</name>
</gene>
<dbReference type="Proteomes" id="UP000017184">
    <property type="component" value="Chromosome"/>
</dbReference>
<dbReference type="STRING" id="946483.Cenrod_1112"/>
<feature type="transmembrane region" description="Helical" evidence="1">
    <location>
        <begin position="20"/>
        <end position="40"/>
    </location>
</feature>
<dbReference type="KEGG" id="cbx:Cenrod_1112"/>
<keyword evidence="1" id="KW-0812">Transmembrane</keyword>
<evidence type="ECO:0000313" key="2">
    <source>
        <dbReference type="EMBL" id="AGX87205.1"/>
    </source>
</evidence>
<protein>
    <submittedName>
        <fullName evidence="2">Uncharacterized protein</fullName>
    </submittedName>
</protein>
<sequence length="199" mass="21757">MKLELDFALNRAQRARRVQLAVASLGLVLGVQVGVCAWRYQAAVTSLQEHEDAMHALRQPVQGATSTSAASAEVVTQVREMIDSLAFPWDAVLAAMEKARVPDVVVDAMEQRAPQRTQNSHAQDQRAQEIGHRVILRVHAPDIGSVLEWLHRLEGQPVLRRVSLVSESLREQGRIDAVVDAMCVPGLASQPGLPGLVLQ</sequence>
<dbReference type="RefSeq" id="WP_022772023.1">
    <property type="nucleotide sequence ID" value="NC_022576.1"/>
</dbReference>
<dbReference type="OrthoDB" id="8537041at2"/>
<evidence type="ECO:0000313" key="3">
    <source>
        <dbReference type="Proteomes" id="UP000017184"/>
    </source>
</evidence>
<keyword evidence="1" id="KW-0472">Membrane</keyword>
<accession>U5N7C0</accession>
<evidence type="ECO:0000256" key="1">
    <source>
        <dbReference type="SAM" id="Phobius"/>
    </source>
</evidence>
<name>U5N7C0_9BURK</name>
<dbReference type="HOGENOM" id="CLU_1370022_0_0_4"/>
<organism evidence="2 3">
    <name type="scientific">Candidatus Symbiobacter mobilis CR</name>
    <dbReference type="NCBI Taxonomy" id="946483"/>
    <lineage>
        <taxon>Bacteria</taxon>
        <taxon>Pseudomonadati</taxon>
        <taxon>Pseudomonadota</taxon>
        <taxon>Betaproteobacteria</taxon>
        <taxon>Burkholderiales</taxon>
        <taxon>Comamonadaceae</taxon>
    </lineage>
</organism>